<dbReference type="EMBL" id="VTAV01000003">
    <property type="protein sequence ID" value="TYR36877.1"/>
    <property type="molecule type" value="Genomic_DNA"/>
</dbReference>
<keyword evidence="3" id="KW-1185">Reference proteome</keyword>
<evidence type="ECO:0000313" key="3">
    <source>
        <dbReference type="Proteomes" id="UP000322362"/>
    </source>
</evidence>
<proteinExistence type="predicted"/>
<dbReference type="Gene3D" id="3.30.565.60">
    <property type="match status" value="1"/>
</dbReference>
<protein>
    <submittedName>
        <fullName evidence="2">HTH domain-containing protein</fullName>
    </submittedName>
</protein>
<name>A0A5D4H8G5_9SPHI</name>
<reference evidence="2 3" key="1">
    <citation type="submission" date="2019-08" db="EMBL/GenBank/DDBJ databases">
        <title>Phlebobacter frassis gen. nov. sp. nov., a new member of family Sphingobacteriaceae isolated from sand fly rearing media.</title>
        <authorList>
            <person name="Kakumanu M.L."/>
            <person name="Marayati B.F."/>
            <person name="Wada-Katsumata A."/>
            <person name="Wasserberg G."/>
            <person name="Schal C."/>
            <person name="Apperson C.S."/>
            <person name="Ponnusamy L."/>
        </authorList>
    </citation>
    <scope>NUCLEOTIDE SEQUENCE [LARGE SCALE GENOMIC DNA]</scope>
    <source>
        <strain evidence="2 3">SSI9</strain>
    </source>
</reference>
<comment type="caution">
    <text evidence="2">The sequence shown here is derived from an EMBL/GenBank/DDBJ whole genome shotgun (WGS) entry which is preliminary data.</text>
</comment>
<dbReference type="Proteomes" id="UP000322362">
    <property type="component" value="Unassembled WGS sequence"/>
</dbReference>
<dbReference type="AlphaFoldDB" id="A0A5D4H8G5"/>
<dbReference type="InterPro" id="IPR011991">
    <property type="entry name" value="ArsR-like_HTH"/>
</dbReference>
<dbReference type="PANTHER" id="PTHR30595">
    <property type="entry name" value="GLPR-RELATED TRANSCRIPTIONAL REPRESSOR"/>
    <property type="match status" value="1"/>
</dbReference>
<dbReference type="InterPro" id="IPR036390">
    <property type="entry name" value="WH_DNA-bd_sf"/>
</dbReference>
<accession>A0A5D4H8G5</accession>
<dbReference type="Pfam" id="PF08279">
    <property type="entry name" value="HTH_11"/>
    <property type="match status" value="1"/>
</dbReference>
<gene>
    <name evidence="2" type="ORF">FXV77_06780</name>
</gene>
<sequence length="211" mass="24199">MNIDKIKYISLRDRVFREVISNLLIHREFGHAYPAKLIIEKDQVITENWNRAQGIGNIDPNNFTPYPKNPVIARFFKEIGWVDELGSGVRNVYKYTPIYTPGAQPLFIEGDVFKTVIPLSVPNVSVNEGVNEGLKQNVVENVVENVVGNVVENENRILVLIRENNKYSAAQMADRLEMTSRTVQRYLKQLQEKNKIERIGPAKGGYWKINQ</sequence>
<dbReference type="GO" id="GO:0006355">
    <property type="term" value="P:regulation of DNA-templated transcription"/>
    <property type="evidence" value="ECO:0007669"/>
    <property type="project" value="UniProtKB-ARBA"/>
</dbReference>
<dbReference type="SUPFAM" id="SSF46785">
    <property type="entry name" value="Winged helix' DNA-binding domain"/>
    <property type="match status" value="1"/>
</dbReference>
<dbReference type="InterPro" id="IPR036388">
    <property type="entry name" value="WH-like_DNA-bd_sf"/>
</dbReference>
<organism evidence="2 3">
    <name type="scientific">Sphingobacterium phlebotomi</name>
    <dbReference type="NCBI Taxonomy" id="2605433"/>
    <lineage>
        <taxon>Bacteria</taxon>
        <taxon>Pseudomonadati</taxon>
        <taxon>Bacteroidota</taxon>
        <taxon>Sphingobacteriia</taxon>
        <taxon>Sphingobacteriales</taxon>
        <taxon>Sphingobacteriaceae</taxon>
        <taxon>Sphingobacterium</taxon>
    </lineage>
</organism>
<dbReference type="PANTHER" id="PTHR30595:SF6">
    <property type="entry name" value="SCHLAFEN ALBA-2 DOMAIN-CONTAINING PROTEIN"/>
    <property type="match status" value="1"/>
</dbReference>
<dbReference type="CDD" id="cd00090">
    <property type="entry name" value="HTH_ARSR"/>
    <property type="match status" value="1"/>
</dbReference>
<evidence type="ECO:0000259" key="1">
    <source>
        <dbReference type="Pfam" id="PF08279"/>
    </source>
</evidence>
<dbReference type="Gene3D" id="1.10.10.10">
    <property type="entry name" value="Winged helix-like DNA-binding domain superfamily/Winged helix DNA-binding domain"/>
    <property type="match status" value="1"/>
</dbReference>
<feature type="domain" description="Helix-turn-helix type 11" evidence="1">
    <location>
        <begin position="155"/>
        <end position="197"/>
    </location>
</feature>
<dbReference type="InterPro" id="IPR038475">
    <property type="entry name" value="RecG_C_sf"/>
</dbReference>
<dbReference type="RefSeq" id="WP_148918464.1">
    <property type="nucleotide sequence ID" value="NZ_VTAV01000003.1"/>
</dbReference>
<evidence type="ECO:0000313" key="2">
    <source>
        <dbReference type="EMBL" id="TYR36877.1"/>
    </source>
</evidence>
<dbReference type="InterPro" id="IPR013196">
    <property type="entry name" value="HTH_11"/>
</dbReference>